<dbReference type="GO" id="GO:0042162">
    <property type="term" value="F:telomeric DNA binding"/>
    <property type="evidence" value="ECO:0007669"/>
    <property type="project" value="TreeGrafter"/>
</dbReference>
<comment type="caution">
    <text evidence="11">The sequence shown here is derived from an EMBL/GenBank/DDBJ whole genome shotgun (WGS) entry which is preliminary data.</text>
</comment>
<dbReference type="FunFam" id="1.25.40.10:FF:000202">
    <property type="entry name" value="Unplaced genomic scaffold supercont1.7, whole genome shotgun sequence"/>
    <property type="match status" value="1"/>
</dbReference>
<keyword evidence="6" id="KW-0238">DNA-binding</keyword>
<evidence type="ECO:0000256" key="6">
    <source>
        <dbReference type="ARBA" id="ARBA00023125"/>
    </source>
</evidence>
<evidence type="ECO:0000313" key="12">
    <source>
        <dbReference type="Proteomes" id="UP000664132"/>
    </source>
</evidence>
<name>A0A8H7WFZ7_9HELO</name>
<dbReference type="PROSITE" id="PS00028">
    <property type="entry name" value="ZINC_FINGER_C2H2_1"/>
    <property type="match status" value="2"/>
</dbReference>
<dbReference type="PANTHER" id="PTHR15696:SF0">
    <property type="entry name" value="TELOMERASE-BINDING PROTEIN EST1A"/>
    <property type="match status" value="1"/>
</dbReference>
<feature type="compositionally biased region" description="Basic and acidic residues" evidence="9">
    <location>
        <begin position="687"/>
        <end position="708"/>
    </location>
</feature>
<protein>
    <recommendedName>
        <fullName evidence="10">C2H2-type domain-containing protein</fullName>
    </recommendedName>
</protein>
<dbReference type="InterPro" id="IPR045153">
    <property type="entry name" value="Est1/Ebs1-like"/>
</dbReference>
<feature type="region of interest" description="Disordered" evidence="9">
    <location>
        <begin position="851"/>
        <end position="877"/>
    </location>
</feature>
<dbReference type="Proteomes" id="UP000664132">
    <property type="component" value="Unassembled WGS sequence"/>
</dbReference>
<dbReference type="AlphaFoldDB" id="A0A8H7WFZ7"/>
<reference evidence="11" key="1">
    <citation type="submission" date="2021-02" db="EMBL/GenBank/DDBJ databases">
        <title>Genome sequence Cadophora malorum strain M34.</title>
        <authorList>
            <person name="Stefanovic E."/>
            <person name="Vu D."/>
            <person name="Scully C."/>
            <person name="Dijksterhuis J."/>
            <person name="Roader J."/>
            <person name="Houbraken J."/>
        </authorList>
    </citation>
    <scope>NUCLEOTIDE SEQUENCE</scope>
    <source>
        <strain evidence="11">M34</strain>
    </source>
</reference>
<evidence type="ECO:0000256" key="5">
    <source>
        <dbReference type="ARBA" id="ARBA00022833"/>
    </source>
</evidence>
<feature type="domain" description="C2H2-type" evidence="10">
    <location>
        <begin position="838"/>
        <end position="866"/>
    </location>
</feature>
<keyword evidence="2" id="KW-0479">Metal-binding</keyword>
<dbReference type="EMBL" id="JAFJYH010000025">
    <property type="protein sequence ID" value="KAG4424051.1"/>
    <property type="molecule type" value="Genomic_DNA"/>
</dbReference>
<dbReference type="SMART" id="SM00355">
    <property type="entry name" value="ZnF_C2H2"/>
    <property type="match status" value="3"/>
</dbReference>
<dbReference type="PROSITE" id="PS50157">
    <property type="entry name" value="ZINC_FINGER_C2H2_2"/>
    <property type="match status" value="2"/>
</dbReference>
<accession>A0A8H7WFZ7</accession>
<evidence type="ECO:0000259" key="10">
    <source>
        <dbReference type="PROSITE" id="PS50157"/>
    </source>
</evidence>
<dbReference type="InterPro" id="IPR013087">
    <property type="entry name" value="Znf_C2H2_type"/>
</dbReference>
<dbReference type="SUPFAM" id="SSF57667">
    <property type="entry name" value="beta-beta-alpha zinc fingers"/>
    <property type="match status" value="1"/>
</dbReference>
<dbReference type="FunFam" id="3.30.160.60:FF:000045">
    <property type="entry name" value="ZFP69 zinc finger protein B"/>
    <property type="match status" value="1"/>
</dbReference>
<dbReference type="Pfam" id="PF00096">
    <property type="entry name" value="zf-C2H2"/>
    <property type="match status" value="1"/>
</dbReference>
<evidence type="ECO:0000256" key="4">
    <source>
        <dbReference type="ARBA" id="ARBA00022771"/>
    </source>
</evidence>
<evidence type="ECO:0000256" key="7">
    <source>
        <dbReference type="ARBA" id="ARBA00023242"/>
    </source>
</evidence>
<keyword evidence="3" id="KW-0677">Repeat</keyword>
<feature type="compositionally biased region" description="Basic residues" evidence="9">
    <location>
        <begin position="1"/>
        <end position="11"/>
    </location>
</feature>
<feature type="compositionally biased region" description="Basic and acidic residues" evidence="9">
    <location>
        <begin position="863"/>
        <end position="877"/>
    </location>
</feature>
<keyword evidence="7" id="KW-0539">Nucleus</keyword>
<feature type="domain" description="C2H2-type" evidence="10">
    <location>
        <begin position="773"/>
        <end position="800"/>
    </location>
</feature>
<dbReference type="GO" id="GO:0000184">
    <property type="term" value="P:nuclear-transcribed mRNA catabolic process, nonsense-mediated decay"/>
    <property type="evidence" value="ECO:0007669"/>
    <property type="project" value="TreeGrafter"/>
</dbReference>
<evidence type="ECO:0000256" key="3">
    <source>
        <dbReference type="ARBA" id="ARBA00022737"/>
    </source>
</evidence>
<keyword evidence="12" id="KW-1185">Reference proteome</keyword>
<evidence type="ECO:0000256" key="9">
    <source>
        <dbReference type="SAM" id="MobiDB-lite"/>
    </source>
</evidence>
<feature type="compositionally biased region" description="Polar residues" evidence="9">
    <location>
        <begin position="709"/>
        <end position="723"/>
    </location>
</feature>
<keyword evidence="5" id="KW-0862">Zinc</keyword>
<dbReference type="GO" id="GO:0008270">
    <property type="term" value="F:zinc ion binding"/>
    <property type="evidence" value="ECO:0007669"/>
    <property type="project" value="UniProtKB-KW"/>
</dbReference>
<dbReference type="InterPro" id="IPR036236">
    <property type="entry name" value="Znf_C2H2_sf"/>
</dbReference>
<dbReference type="PANTHER" id="PTHR15696">
    <property type="entry name" value="SMG-7 SUPPRESSOR WITH MORPHOLOGICAL EFFECT ON GENITALIA PROTEIN 7"/>
    <property type="match status" value="1"/>
</dbReference>
<dbReference type="GO" id="GO:0005697">
    <property type="term" value="C:telomerase holoenzyme complex"/>
    <property type="evidence" value="ECO:0007669"/>
    <property type="project" value="TreeGrafter"/>
</dbReference>
<sequence>MEAERRRKRPKIHESAGSPAAIPSEPCDIVFQLESTPISQERLIAEVKGIYAGIVMVEAKCIEVDNRQAEVTLTGSPARLENEQWQALIALHRTLRHDHHDSLLACHHPSGGPALKRLALKYAMPARMWRHGIHPFLELLRHNLPNSYENMIAFIYLAYPMMALLYETVPAFGHTWIECLGDLARYRMAIEDEDLKDREVWADIGQHWYFQASQSSPTMGRLYHHLAIMTRKSALQKLSLCSKSLCVAVPFRCARESILTLFDPILAGRSAHLHLKIRLQEFLALINSHIEQQADRFLEQGYLVAILNSAAVISYGSSKDPLMCDFKDKIEHVASFPEDALCDAQSEAARRMAYTTLNAFLLRKEDPNKLAGIHASLVFVQYMVSHPWTAHLVPIDFPWTAFADFLNNLLTEYDTSDGVIDDEVFPISRRDDPRPRLEDYALRGLLWADICFPEGWFPDELEDHPQIPSTSLMAADRKRRILWLAVRIARKLPSRLLYEAASFNPIRTEINKPQFSAPRSLYSSHQVLETTELSEISSHASEMSKPISMKLLGSLASRSRDDDSDLNGMRATLGLPIDTLEQKTEYIGSPDQLSPSSSATHCKDYYETLDTWLSDLVNLDRALEGDSAPKEAREAELAYLIVGAEKVSLFISSTLPVDVIVFSQTADGHQDDENEESPNQTSESDLDPERDRDDEHGQQKLEEAENHSIVKSQAKPTTFNLTSPLPEGKQYTLIESKPTLVDYASLCEKAKVELPLPQLPTPSSSSSSPGKPYACYHCNKAFSRASDMTKHIKYHTRPITCTIEGCDYTCGRQKDLSRHQHGAHKDVFGEEEFPCPYEECKMAGVKFSRRDNLSRHLKKRHGGAKDESEGKEDDRSV</sequence>
<comment type="subcellular location">
    <subcellularLocation>
        <location evidence="1">Nucleus</location>
    </subcellularLocation>
</comment>
<evidence type="ECO:0000256" key="2">
    <source>
        <dbReference type="ARBA" id="ARBA00022723"/>
    </source>
</evidence>
<dbReference type="Gene3D" id="1.25.40.10">
    <property type="entry name" value="Tetratricopeptide repeat domain"/>
    <property type="match status" value="1"/>
</dbReference>
<feature type="region of interest" description="Disordered" evidence="9">
    <location>
        <begin position="667"/>
        <end position="726"/>
    </location>
</feature>
<evidence type="ECO:0000256" key="1">
    <source>
        <dbReference type="ARBA" id="ARBA00004123"/>
    </source>
</evidence>
<dbReference type="OrthoDB" id="4180531at2759"/>
<feature type="region of interest" description="Disordered" evidence="9">
    <location>
        <begin position="1"/>
        <end position="21"/>
    </location>
</feature>
<dbReference type="Gene3D" id="3.30.160.60">
    <property type="entry name" value="Classic Zinc Finger"/>
    <property type="match status" value="2"/>
</dbReference>
<proteinExistence type="predicted"/>
<dbReference type="SUPFAM" id="SSF48452">
    <property type="entry name" value="TPR-like"/>
    <property type="match status" value="1"/>
</dbReference>
<keyword evidence="4 8" id="KW-0863">Zinc-finger</keyword>
<dbReference type="GO" id="GO:0070034">
    <property type="term" value="F:telomerase RNA binding"/>
    <property type="evidence" value="ECO:0007669"/>
    <property type="project" value="TreeGrafter"/>
</dbReference>
<evidence type="ECO:0000256" key="8">
    <source>
        <dbReference type="PROSITE-ProRule" id="PRU00042"/>
    </source>
</evidence>
<evidence type="ECO:0000313" key="11">
    <source>
        <dbReference type="EMBL" id="KAG4424051.1"/>
    </source>
</evidence>
<organism evidence="11 12">
    <name type="scientific">Cadophora malorum</name>
    <dbReference type="NCBI Taxonomy" id="108018"/>
    <lineage>
        <taxon>Eukaryota</taxon>
        <taxon>Fungi</taxon>
        <taxon>Dikarya</taxon>
        <taxon>Ascomycota</taxon>
        <taxon>Pezizomycotina</taxon>
        <taxon>Leotiomycetes</taxon>
        <taxon>Helotiales</taxon>
        <taxon>Ploettnerulaceae</taxon>
        <taxon>Cadophora</taxon>
    </lineage>
</organism>
<gene>
    <name evidence="11" type="ORF">IFR04_002747</name>
</gene>
<dbReference type="InterPro" id="IPR011990">
    <property type="entry name" value="TPR-like_helical_dom_sf"/>
</dbReference>